<dbReference type="Gene3D" id="1.20.1220.20">
    <property type="entry name" value="Uncharcterised protein PF01724"/>
    <property type="match status" value="1"/>
</dbReference>
<organism evidence="1 2">
    <name type="scientific">Aerophototrophica crusticola</name>
    <dbReference type="NCBI Taxonomy" id="1709002"/>
    <lineage>
        <taxon>Bacteria</taxon>
        <taxon>Pseudomonadati</taxon>
        <taxon>Pseudomonadota</taxon>
        <taxon>Alphaproteobacteria</taxon>
        <taxon>Rhodospirillales</taxon>
        <taxon>Rhodospirillaceae</taxon>
        <taxon>Aerophototrophica</taxon>
    </lineage>
</organism>
<evidence type="ECO:0000313" key="2">
    <source>
        <dbReference type="Proteomes" id="UP000501891"/>
    </source>
</evidence>
<keyword evidence="2" id="KW-1185">Reference proteome</keyword>
<protein>
    <submittedName>
        <fullName evidence="1">DUF29 domain-containing protein</fullName>
    </submittedName>
</protein>
<reference evidence="1" key="1">
    <citation type="submission" date="2020-04" db="EMBL/GenBank/DDBJ databases">
        <title>A desert anoxygenic phototrophic bacterium fixes CO2 using RubisCO under aerobic conditions.</title>
        <authorList>
            <person name="Tang K."/>
        </authorList>
    </citation>
    <scope>NUCLEOTIDE SEQUENCE [LARGE SCALE GENOMIC DNA]</scope>
    <source>
        <strain evidence="1">MIMtkB3</strain>
    </source>
</reference>
<accession>A0A858RCP7</accession>
<dbReference type="InterPro" id="IPR002636">
    <property type="entry name" value="DUF29"/>
</dbReference>
<proteinExistence type="predicted"/>
<dbReference type="Proteomes" id="UP000501891">
    <property type="component" value="Chromosome"/>
</dbReference>
<dbReference type="PANTHER" id="PTHR34235">
    <property type="entry name" value="SLR1203 PROTEIN-RELATED"/>
    <property type="match status" value="1"/>
</dbReference>
<name>A0A858RCP7_9PROT</name>
<sequence>MIRKDKPLYEADGYAWYMEQARLIREGRLHEADLSNIAEELEDMGRSEAAKLRSMLRLILLHLLKWKYQPQRRARSWAVTIGRERVNVPSHMRANPSLKSRIAEDFAWAYDDARQEAAVETGLPIVTFPKDCPFTLDQTLQQGWMPEDGDSSR</sequence>
<dbReference type="KEGG" id="acru:HHL28_09070"/>
<evidence type="ECO:0000313" key="1">
    <source>
        <dbReference type="EMBL" id="QJE74843.1"/>
    </source>
</evidence>
<gene>
    <name evidence="1" type="ORF">HHL28_09070</name>
</gene>
<dbReference type="AlphaFoldDB" id="A0A858RCP7"/>
<dbReference type="Pfam" id="PF01724">
    <property type="entry name" value="DUF29"/>
    <property type="match status" value="1"/>
</dbReference>
<dbReference type="EMBL" id="CP051775">
    <property type="protein sequence ID" value="QJE74843.1"/>
    <property type="molecule type" value="Genomic_DNA"/>
</dbReference>